<keyword evidence="2" id="KW-1133">Transmembrane helix</keyword>
<dbReference type="PANTHER" id="PTHR31640:SF1">
    <property type="entry name" value="BRIDGE-LIKE LIPID TRANSFER PROTEIN FAMILY MEMBER 1"/>
    <property type="match status" value="1"/>
</dbReference>
<dbReference type="STRING" id="136037.A0A067RBL8"/>
<feature type="region of interest" description="Disordered" evidence="1">
    <location>
        <begin position="2629"/>
        <end position="2655"/>
    </location>
</feature>
<feature type="region of interest" description="Disordered" evidence="1">
    <location>
        <begin position="4959"/>
        <end position="4978"/>
    </location>
</feature>
<feature type="compositionally biased region" description="Basic and acidic residues" evidence="1">
    <location>
        <begin position="1504"/>
        <end position="1517"/>
    </location>
</feature>
<feature type="region of interest" description="Disordered" evidence="1">
    <location>
        <begin position="3791"/>
        <end position="3840"/>
    </location>
</feature>
<feature type="region of interest" description="Disordered" evidence="1">
    <location>
        <begin position="3983"/>
        <end position="4013"/>
    </location>
</feature>
<evidence type="ECO:0000313" key="5">
    <source>
        <dbReference type="Proteomes" id="UP000027135"/>
    </source>
</evidence>
<dbReference type="GO" id="GO:0098793">
    <property type="term" value="C:presynapse"/>
    <property type="evidence" value="ECO:0007669"/>
    <property type="project" value="GOC"/>
</dbReference>
<dbReference type="Pfam" id="PF25040">
    <property type="entry name" value="BLTP1_C"/>
    <property type="match status" value="3"/>
</dbReference>
<feature type="compositionally biased region" description="Basic and acidic residues" evidence="1">
    <location>
        <begin position="166"/>
        <end position="175"/>
    </location>
</feature>
<feature type="compositionally biased region" description="Basic and acidic residues" evidence="1">
    <location>
        <begin position="4963"/>
        <end position="4973"/>
    </location>
</feature>
<feature type="region of interest" description="Disordered" evidence="1">
    <location>
        <begin position="4857"/>
        <end position="4877"/>
    </location>
</feature>
<feature type="region of interest" description="Disordered" evidence="1">
    <location>
        <begin position="757"/>
        <end position="786"/>
    </location>
</feature>
<feature type="region of interest" description="Disordered" evidence="1">
    <location>
        <begin position="2437"/>
        <end position="2496"/>
    </location>
</feature>
<dbReference type="SMART" id="SM01220">
    <property type="entry name" value="FSA_C"/>
    <property type="match status" value="1"/>
</dbReference>
<dbReference type="InterPro" id="IPR033616">
    <property type="entry name" value="BLTP1"/>
</dbReference>
<dbReference type="GO" id="GO:0048488">
    <property type="term" value="P:synaptic vesicle endocytosis"/>
    <property type="evidence" value="ECO:0007669"/>
    <property type="project" value="TreeGrafter"/>
</dbReference>
<feature type="compositionally biased region" description="Polar residues" evidence="1">
    <location>
        <begin position="1254"/>
        <end position="1265"/>
    </location>
</feature>
<feature type="transmembrane region" description="Helical" evidence="2">
    <location>
        <begin position="58"/>
        <end position="76"/>
    </location>
</feature>
<protein>
    <recommendedName>
        <fullName evidence="3">Bridge-like lipid transfer protein family member 1 C-terminal domain-containing protein</fullName>
    </recommendedName>
</protein>
<feature type="compositionally biased region" description="Low complexity" evidence="1">
    <location>
        <begin position="4860"/>
        <end position="4872"/>
    </location>
</feature>
<reference evidence="4 5" key="1">
    <citation type="journal article" date="2014" name="Nat. Commun.">
        <title>Molecular traces of alternative social organization in a termite genome.</title>
        <authorList>
            <person name="Terrapon N."/>
            <person name="Li C."/>
            <person name="Robertson H.M."/>
            <person name="Ji L."/>
            <person name="Meng X."/>
            <person name="Booth W."/>
            <person name="Chen Z."/>
            <person name="Childers C.P."/>
            <person name="Glastad K.M."/>
            <person name="Gokhale K."/>
            <person name="Gowin J."/>
            <person name="Gronenberg W."/>
            <person name="Hermansen R.A."/>
            <person name="Hu H."/>
            <person name="Hunt B.G."/>
            <person name="Huylmans A.K."/>
            <person name="Khalil S.M."/>
            <person name="Mitchell R.D."/>
            <person name="Munoz-Torres M.C."/>
            <person name="Mustard J.A."/>
            <person name="Pan H."/>
            <person name="Reese J.T."/>
            <person name="Scharf M.E."/>
            <person name="Sun F."/>
            <person name="Vogel H."/>
            <person name="Xiao J."/>
            <person name="Yang W."/>
            <person name="Yang Z."/>
            <person name="Yang Z."/>
            <person name="Zhou J."/>
            <person name="Zhu J."/>
            <person name="Brent C.S."/>
            <person name="Elsik C.G."/>
            <person name="Goodisman M.A."/>
            <person name="Liberles D.A."/>
            <person name="Roe R.M."/>
            <person name="Vargo E.L."/>
            <person name="Vilcinskas A."/>
            <person name="Wang J."/>
            <person name="Bornberg-Bauer E."/>
            <person name="Korb J."/>
            <person name="Zhang G."/>
            <person name="Liebig J."/>
        </authorList>
    </citation>
    <scope>NUCLEOTIDE SEQUENCE [LARGE SCALE GENOMIC DNA]</scope>
    <source>
        <tissue evidence="4">Whole organism</tissue>
    </source>
</reference>
<feature type="compositionally biased region" description="Polar residues" evidence="1">
    <location>
        <begin position="2053"/>
        <end position="2068"/>
    </location>
</feature>
<feature type="transmembrane region" description="Helical" evidence="2">
    <location>
        <begin position="17"/>
        <end position="37"/>
    </location>
</feature>
<feature type="compositionally biased region" description="Gly residues" evidence="1">
    <location>
        <begin position="2644"/>
        <end position="2655"/>
    </location>
</feature>
<feature type="region of interest" description="Disordered" evidence="1">
    <location>
        <begin position="1440"/>
        <end position="1468"/>
    </location>
</feature>
<organism evidence="4 5">
    <name type="scientific">Zootermopsis nevadensis</name>
    <name type="common">Dampwood termite</name>
    <dbReference type="NCBI Taxonomy" id="136037"/>
    <lineage>
        <taxon>Eukaryota</taxon>
        <taxon>Metazoa</taxon>
        <taxon>Ecdysozoa</taxon>
        <taxon>Arthropoda</taxon>
        <taxon>Hexapoda</taxon>
        <taxon>Insecta</taxon>
        <taxon>Pterygota</taxon>
        <taxon>Neoptera</taxon>
        <taxon>Polyneoptera</taxon>
        <taxon>Dictyoptera</taxon>
        <taxon>Blattodea</taxon>
        <taxon>Blattoidea</taxon>
        <taxon>Termitoidae</taxon>
        <taxon>Termopsidae</taxon>
        <taxon>Zootermopsis</taxon>
    </lineage>
</organism>
<feature type="region of interest" description="Disordered" evidence="1">
    <location>
        <begin position="1213"/>
        <end position="1267"/>
    </location>
</feature>
<feature type="compositionally biased region" description="Low complexity" evidence="1">
    <location>
        <begin position="2762"/>
        <end position="2773"/>
    </location>
</feature>
<feature type="compositionally biased region" description="Polar residues" evidence="1">
    <location>
        <begin position="1440"/>
        <end position="1463"/>
    </location>
</feature>
<feature type="region of interest" description="Disordered" evidence="1">
    <location>
        <begin position="4382"/>
        <end position="4419"/>
    </location>
</feature>
<keyword evidence="2" id="KW-0472">Membrane</keyword>
<feature type="domain" description="Bridge-like lipid transfer protein family member 1 C-terminal" evidence="3">
    <location>
        <begin position="4449"/>
        <end position="5061"/>
    </location>
</feature>
<dbReference type="Pfam" id="PF20413">
    <property type="entry name" value="BLTP1_N"/>
    <property type="match status" value="1"/>
</dbReference>
<feature type="compositionally biased region" description="Low complexity" evidence="1">
    <location>
        <begin position="1051"/>
        <end position="1066"/>
    </location>
</feature>
<feature type="compositionally biased region" description="Basic residues" evidence="1">
    <location>
        <begin position="4664"/>
        <end position="4681"/>
    </location>
</feature>
<gene>
    <name evidence="4" type="ORF">L798_10076</name>
</gene>
<dbReference type="EMBL" id="KK852807">
    <property type="protein sequence ID" value="KDR16065.1"/>
    <property type="molecule type" value="Genomic_DNA"/>
</dbReference>
<dbReference type="FunCoup" id="A0A067RBL8">
    <property type="interactions" value="624"/>
</dbReference>
<dbReference type="eggNOG" id="KOG3596">
    <property type="taxonomic scope" value="Eukaryota"/>
</dbReference>
<feature type="compositionally biased region" description="Basic and acidic residues" evidence="1">
    <location>
        <begin position="2032"/>
        <end position="2049"/>
    </location>
</feature>
<dbReference type="InterPro" id="IPR056742">
    <property type="entry name" value="BLTP1_C"/>
</dbReference>
<dbReference type="InterPro" id="IPR056741">
    <property type="entry name" value="BLTP1_M"/>
</dbReference>
<keyword evidence="5" id="KW-1185">Reference proteome</keyword>
<keyword evidence="2" id="KW-0812">Transmembrane</keyword>
<feature type="non-terminal residue" evidence="4">
    <location>
        <position position="5065"/>
    </location>
</feature>
<dbReference type="InParanoid" id="A0A067RBL8"/>
<feature type="region of interest" description="Disordered" evidence="1">
    <location>
        <begin position="3862"/>
        <end position="3882"/>
    </location>
</feature>
<feature type="compositionally biased region" description="Polar residues" evidence="1">
    <location>
        <begin position="2076"/>
        <end position="2090"/>
    </location>
</feature>
<dbReference type="InterPro" id="IPR047104">
    <property type="entry name" value="BLTP1_N"/>
</dbReference>
<dbReference type="OMA" id="MRHELRH"/>
<evidence type="ECO:0000256" key="1">
    <source>
        <dbReference type="SAM" id="MobiDB-lite"/>
    </source>
</evidence>
<evidence type="ECO:0000313" key="4">
    <source>
        <dbReference type="EMBL" id="KDR16065.1"/>
    </source>
</evidence>
<sequence>MNGSHINLDDFKMDSNFAWLLCSLVSTMAWVIYITYYNSRVIGYFITRLLNRFLVREGYMHVGSLTCYVLSGKIMFRDVVYICHDYTARAQDGWLIFRWWRAYVPKDVSEDLSHSDTRLSVMLNGFELHVYNRCEMYGNLEKLFGLEPQMFPRDGDSSGSGSGGTESEHNNDEMRTTMSSNSRRRPQTVALSQGRSWRDLIPVIKVDVASGRVVFGNRLVPTTLSINVEEAHFVYSTKPAASRLDHFMHFTKCKAENFKVILAPSPKYTGMVDDPPRYMGEGFVVLSSNNIELYYYMDEAGLVPAEPAMLQLANGDIVESAPPIWGMDIKCGKGTDFSYGPWADRQRDHLFKFFFPNDFQPLKVTKALQPGEKRSATSFDIRLSTLNDATVDILFSKNKETNAVHVNVGPGSYLEVTMPWVVGQDGYSTKITGQLLHLEATTSLQYRSLVESETLEFTVKCHYPIKWNDHQEWILNLTGCKATVNLIYAHKWFFQDLVNDWASKSRPDLLHFVPYTWIITVIIKEFELITLCNEYNWIDCSSQNQENAHIAFCGDLFDLSFDLPFCDFLPTTIPLRFWIQGESVDLVLYLPEICTSRSILLALDANAKLLGHDINLRQRNDGTRKWRNVCQKSIGWVDCWSVPIVALCINYVYHPVPPLGPPPQADITTPEKEEILLSPMRIPRCRKSPGIHWSQDGSQKFDPTTLPPDKVTLELEIGPSVLLVYGAWLRKFMHLKENIFGEDQAFTDMYQSRAASSSSVGDANAVTGAPASAADRGTDVSTSTGAADEADILKQKEFDPRQYRPFEVAVSITMHDIQAHLIKNCSEGDPPCPVILLERFGFEMKKGYRETQLQLLLSPAILLSSDKVTRPSKESHLTQGHLMLSGFQVRGHAMFSDEGRTLDEETVEYAWLVEIQLGKLSGKLTAPQLHHLVTSLETFALLAKDAENNLRPPRLPKVCHHGVPPLQCSESDPDTRYRCPSGDDIKYRMTRLAVDAVDLYLLESSTAFRIWASPIRIATCNLHGHLVKSGVTGVLPAVQVRQFVATGSNFSGGNANHSNTNTTSSGRSQHNPSSRMDSLLGELWLEVGSISLGPLVVEAAMSLPAPEHNLHLVQHRYLRTHDEAFKRLWFLWSGESTNSKAVGRCGCIGGCAFFGTNRNGAKFFKPSRDDFQDGVNMAAFRIHEPGRDPGFGQSILHEGQLLFRTPPYGSQDISLQEPVNGWDNNVGNPRGESPGTLAGEQSRSVAETNKDSSSRISTATPSPVSCYSDKRALGRRFSYTSASNRQVLSGSNTTRDVPYARLMDHSPTNLLPPKLDSDSMLNAERSKSILSVPETEGAPKSSVSDSKLAVDYFNTATPKESHQQGATNVVLVCGTIFILLMQQISSAVNPSESHHSLSVDAAEENLRKEVQRTVSMSSENHSEAFYSADEDISQHVGMSASRTSSLRHSITLTRQDSSSSNTTNRKKFPSELSIIPGAVHTLPSAALMASAAICSDGRSRLSSHRSDHEIHTPEHRNQQLSRSPDMSQDGVLLDSSDTHSVSSTSFISAVSSQEDMALVNLHMQVNKPIIDSPLLMTSYVNHLSQASCNNWSQSSLPAGCDAFTVPLFQRTEEGRLIYIGGRYSPRFETLTEGLTSLKMISRVIGEHHGTPPPPSKTPTHPYSWDASAFLGSESDDLETGCEEELLALQNEYGSRTTVILKLKGDVDIMLSPLVLESLQRFIDAITPTLASLHPLTVLNHLHAECISQVEAANILKRDQSLSYLSQFQASSKRSTAERNLSSPTGQGALQANVYEESVSTQIQGTVMLPKVNITLLQASVVEEMISFSALDNIRDLTCVSLFAVCFGGVTARFHCSKQAREVVQTFHHPAVLPSGHKKSSGSGKMGKPFLLGHQATPGTTDMLGGEPVYIETSEKQQEEMVFTLNISKIHAQLRRLRNESSILKDAVITAIPSHYSRVFFTCVRVASPMRGVDFCAQMQQQQSQSHDDSTNAVDEKLGFIMFECGLEGVLLKVVKRSQFEKGENGSDEEIEKPEAEASHTDTVRSRDELEQQPMANTTSGTAEVSTEPGTGPANINIATATGNQATENGRGNTSSCIIELRTVWFNFAAPPRAPITRKIDFTRLDWNLLSTASPAINAWMNPSNRFAIRVVHMVRSTYRRSTGIVACLMAEALDVQGIHIPMKSRYGRYTPLAKTLQEDPSCQLCSVLQKYVLLSDLSTIEANLRETDLPLLSTLRQGVIVLSRQWKNVLYTPLLLDHKYKSKHVKPLNVTFAVPEPDEENVLTDGEGEGSGEECEVTDECAMLLNTEAGAMHKVIKSHDKNGLGLKHDDLLVPPVGSPHVTSHVDRTPMVTPGIVVGGVDSLFNSPSPPSVQQQGHGGTGVGGHRKRKKSLPPSHPPSSSRASIVFPILGGNPFMAAASQKKFDAEQGIGYGPLKEERSSLHHSHGQHHHLGSNPSIYSGGGPGSQHSVTSLENNFSPTGNSSAPTSRNWETSRKETGEDLYSWMAKQQDFMKDSEVSKTNLKGNWESKINTLTTEDTLEDPEYLQMTLGGYSLYPMHDSLRLLDAHLIFEPLLSCLGVMPQQMISNLSGSTGSGNVSSFDTWGSNLTLVGGIEMMRIDIVVSEFGKTSDKKKGKSSSASSGGNKGSKNHGGGKFYLDIPPETPAFLCEKMGVELDLKKMADMTVDDMIHKQNVLYISRGQLKKHTSTILNISLNVRYISQQVNMPLLRLLHQISNMYQNVKETQMELKEQQPEVKKENLTKNNKNGSSSTSDMHENVSVVDDKMKLPAGNVTGVGPGFPHSLSQQKIVSPSASLRSRPQSFAQKLRSTSKSVKGYMNLSEGGTTPMLAVSPSGSGLEHTTIASDKSKDVLNLTPRCWKTVYYLLDLYATMPETKTITHRFSVAADISEGYKGNRKYDLLPEVKSNEDLEKGVAAVPETATGSTPQPHDKPRELSVVTGERTRLIVFGVARIHRTRLLATLSGLKLEAEITNLHSSLTCRKKSRPASLECSLTGHIGRTMIVLLEGVAPSQQTVVRVTVGKSQALYSSVSRRSKDKNSGLLTVGAVNIDIPQHPVALHGMMTRGSKELSSTLQELRVTRTSSRISRGTTAEEGDFITQHSPRHFHSMQAPQSGLQKQQQESSLLQPLVMQFSVILQSLSITAALLPSLQAQYKMDQVNSTGVTGSKAKFTIDLPQHSLSFTTKLQVHNVTDAHLPSEASIELPKVHVSAEYVQDGNNPREAQFADGVVFRQGSYLSAVADIGVFEHSLTTDLLNHLVFVQKVFMKEVNEVVQKVYGGEKPVPLWLEDSEEPTSSSLKRILFSLVIRIKRIQLTATTPTNSAVRLETGAVEFQLSNRVQNVSGAAQPNPYMKIFGKAQVDINLSLGQLLKNVMFEEAEPEFQQYAFFKTRIGLRNAFQDEMVQGEDKEVVLITLKRPLIYIQPMAVDKAILVWLNYKNAYEYWNEQRSNLNKEVLTATQQVFEKVPFGQLTSQLSAPHLGTLFLQLTVDDMGICLPLNPLPLASWGVNRQVYDAESRGAVVITLESTSISACSSGSLVSKGRFMGLCLRFADDFETSLDDWKPDMSDSTIMNLCVVSEGTYEVCSRTIAQKQGTENAKWFLNVQWQMEGVDIHLDVNVGKQLSALGHTLTMLTGSQEEDEPVTAEYDSDEVDQVDGNAASLESISLRRPRNLTDSLPAFVFDPSLDAKKRSKLIEKEMNEQAKIINDLRSLGASHGTIEQEMKRLQELEAMVFKDFRRDMIQKLRRQSVKASSIKGKFGLGSKASTYRSKSFIVPSPTPEHHLEMESPDDLGGASINSNGNSASFESSPHSGPSRSASLRVRGLSGPRVTFSDTHNICRQSSLPSAGSDLSLPEGDLEWTGDDIEMSAGDKVELRRRPPACGPANYDNIDNSMPLLDSYQKDQGGSTSPASYTAVFQKPQEPNIDFELDVKVFINSGKCVLHTKDPAKEDELKLTSRLKKERSCSGGMFDFPPSSPNMSRRNKEKPHGTSSTTRLRYLHSTVAQLVDLTIFHIPGLDVKVHYESRTLHEENVSPRLASELMAQQALSQGRKGGTKKASLFAWMTLQSIPEETIISPHILEFLEQTLEPIPSTLQQAKTSGPVNTMFAMDQDTSWASATATSNYVYASFPVDVIVYFHMQPSTFRFSCLPVSRVECMLQLPSLDIVFSSKRAEEELHSEFGEGRPSNHPPSGIDSSTSRFDMGSSPSAVGGLSVTGCLADFSVYIFHPYGGGKKTGLKEAQWSPLADSERKDSLSVNVEFVKFHLSRSRKLNFQCDQQQSKGLKGSDQSQAVIRFSTIIDIGSASFKYDMRRLTEILAFPKAWYRRSIVRRLFLGDLSISATYSEGEESSPSSLEDEHLLAAPQSGARSSMLDSSGRIVTDGHGLSRSAPTTERSPMLPTRERLRLSLENDISQHSKFREGSCGRMQNKPDTPSPSEQKSGSAWETLVLFAVNFTRLNVHMNMGNVMGNVTWLTKDFRSEGRLSIGSTGHKNMYIGVGLGGSSLDAKGGIVGGTIELSKIDTFIHIREDPGTEPDHTVGLKLFALELRLDYMGTGVLMCRVSSLSVSLRDEWKINRSKKTSENFIPTRRPAMIFMHGDLGWDQLQLMISKSTTADLLKMFYKLEEFFSQQFKSSKRVFSSLQPRTHSKNSSFKKKQPHAKKKSAGDANSHTWASSALQDARHHRHWQHVLGQVGGLHLSTLSFPLPVSGTVLGGTMELHGKNISLACFHGINFKSKSWALFSLKEPCISFATEAQEIPSAEFNDQLDVHVVQTLTFSLGMMEEHPHAQHHSMATVCRMSRNVLFPPQFRTLQEWFHYAFASSEIDAVDRFPSLERERLESCSEQQRSRSSSSSKLQDPNHTREVIFALPSLQLHLKTEHLQAAKTPDVAGEKPLVECSFITEFDDHIFVTVDAEAFFFLHDLITSYVKEKERVIGSVAFGPRAHSPDPERHNRESCSGNSSMVGISGATNWRNYHCKTWHLEPTVRLLSWAGKSIEPYGVDYILQKLGFSHARTTIPKWMQRGFMDPLDKVLAVLMLRMITVVREE</sequence>
<evidence type="ECO:0000259" key="3">
    <source>
        <dbReference type="SMART" id="SM01220"/>
    </source>
</evidence>
<feature type="region of interest" description="Disordered" evidence="1">
    <location>
        <begin position="2747"/>
        <end position="2776"/>
    </location>
</feature>
<feature type="region of interest" description="Disordered" evidence="1">
    <location>
        <begin position="4436"/>
        <end position="4459"/>
    </location>
</feature>
<feature type="compositionally biased region" description="Basic and acidic residues" evidence="1">
    <location>
        <begin position="2747"/>
        <end position="2761"/>
    </location>
</feature>
<feature type="region of interest" description="Disordered" evidence="1">
    <location>
        <begin position="1051"/>
        <end position="1074"/>
    </location>
</feature>
<feature type="compositionally biased region" description="Basic residues" evidence="1">
    <location>
        <begin position="2442"/>
        <end position="2452"/>
    </location>
</feature>
<feature type="compositionally biased region" description="Polar residues" evidence="1">
    <location>
        <begin position="4212"/>
        <end position="4221"/>
    </location>
</feature>
<feature type="region of interest" description="Disordered" evidence="1">
    <location>
        <begin position="1498"/>
        <end position="1537"/>
    </location>
</feature>
<feature type="region of interest" description="Disordered" evidence="1">
    <location>
        <begin position="4659"/>
        <end position="4693"/>
    </location>
</feature>
<accession>A0A067RBL8</accession>
<dbReference type="Pfam" id="PF25039">
    <property type="entry name" value="BLTP1_M"/>
    <property type="match status" value="2"/>
</dbReference>
<feature type="compositionally biased region" description="Low complexity" evidence="1">
    <location>
        <begin position="3812"/>
        <end position="3838"/>
    </location>
</feature>
<proteinExistence type="predicted"/>
<feature type="compositionally biased region" description="Polar residues" evidence="1">
    <location>
        <begin position="2466"/>
        <end position="2491"/>
    </location>
</feature>
<dbReference type="Proteomes" id="UP000027135">
    <property type="component" value="Unassembled WGS sequence"/>
</dbReference>
<feature type="region of interest" description="Disordered" evidence="1">
    <location>
        <begin position="2361"/>
        <end position="2406"/>
    </location>
</feature>
<evidence type="ECO:0000256" key="2">
    <source>
        <dbReference type="SAM" id="Phobius"/>
    </source>
</evidence>
<feature type="compositionally biased region" description="Polar residues" evidence="1">
    <location>
        <begin position="4448"/>
        <end position="4459"/>
    </location>
</feature>
<dbReference type="PANTHER" id="PTHR31640">
    <property type="entry name" value="TRANSMEMBRANE PROTEIN KIAA1109"/>
    <property type="match status" value="1"/>
</dbReference>
<feature type="region of interest" description="Disordered" evidence="1">
    <location>
        <begin position="4195"/>
        <end position="4221"/>
    </location>
</feature>
<feature type="region of interest" description="Disordered" evidence="1">
    <location>
        <begin position="154"/>
        <end position="191"/>
    </location>
</feature>
<feature type="region of interest" description="Disordered" evidence="1">
    <location>
        <begin position="2021"/>
        <end position="2090"/>
    </location>
</feature>
<name>A0A067RBL8_ZOONE</name>